<dbReference type="SUPFAM" id="SSF53901">
    <property type="entry name" value="Thiolase-like"/>
    <property type="match status" value="1"/>
</dbReference>
<accession>A0A401FUT6</accession>
<evidence type="ECO:0000256" key="2">
    <source>
        <dbReference type="ARBA" id="ARBA00022553"/>
    </source>
</evidence>
<feature type="active site" description="Proton donor; for dehydratase activity" evidence="4">
    <location>
        <position position="1890"/>
    </location>
</feature>
<dbReference type="SUPFAM" id="SSF51735">
    <property type="entry name" value="NAD(P)-binding Rossmann-fold domains"/>
    <property type="match status" value="2"/>
</dbReference>
<reference evidence="10" key="1">
    <citation type="submission" date="2017-11" db="EMBL/GenBank/DDBJ databases">
        <authorList>
            <person name="Watanabe M."/>
            <person name="Kojima H."/>
        </authorList>
    </citation>
    <scope>NUCLEOTIDE SEQUENCE [LARGE SCALE GENOMIC DNA]</scope>
    <source>
        <strain evidence="10">Tokyo 01</strain>
    </source>
</reference>
<feature type="domain" description="PKS/mFAS DH" evidence="8">
    <location>
        <begin position="1684"/>
        <end position="1973"/>
    </location>
</feature>
<dbReference type="SMART" id="SM00827">
    <property type="entry name" value="PKS_AT"/>
    <property type="match status" value="1"/>
</dbReference>
<name>A0A401FUT6_9BACT</name>
<dbReference type="PROSITE" id="PS52004">
    <property type="entry name" value="KS3_2"/>
    <property type="match status" value="1"/>
</dbReference>
<keyword evidence="1" id="KW-0596">Phosphopantetheine</keyword>
<feature type="compositionally biased region" description="Low complexity" evidence="5">
    <location>
        <begin position="961"/>
        <end position="976"/>
    </location>
</feature>
<dbReference type="InterPro" id="IPR036736">
    <property type="entry name" value="ACP-like_sf"/>
</dbReference>
<dbReference type="InterPro" id="IPR052568">
    <property type="entry name" value="PKS-FAS_Synthase"/>
</dbReference>
<dbReference type="Pfam" id="PF02801">
    <property type="entry name" value="Ketoacyl-synt_C"/>
    <property type="match status" value="1"/>
</dbReference>
<dbReference type="InterPro" id="IPR042104">
    <property type="entry name" value="PKS_dehydratase_sf"/>
</dbReference>
<evidence type="ECO:0000256" key="5">
    <source>
        <dbReference type="SAM" id="MobiDB-lite"/>
    </source>
</evidence>
<feature type="domain" description="Carrier" evidence="6">
    <location>
        <begin position="982"/>
        <end position="1062"/>
    </location>
</feature>
<dbReference type="SUPFAM" id="SSF52151">
    <property type="entry name" value="FabD/lysophospholipase-like"/>
    <property type="match status" value="1"/>
</dbReference>
<keyword evidence="2" id="KW-0597">Phosphoprotein</keyword>
<feature type="region of interest" description="Disordered" evidence="5">
    <location>
        <begin position="608"/>
        <end position="714"/>
    </location>
</feature>
<protein>
    <submittedName>
        <fullName evidence="9">Type I polyketide synthase</fullName>
    </submittedName>
</protein>
<dbReference type="SMART" id="SM00822">
    <property type="entry name" value="PKS_KR"/>
    <property type="match status" value="1"/>
</dbReference>
<proteinExistence type="predicted"/>
<dbReference type="PROSITE" id="PS50075">
    <property type="entry name" value="CARRIER"/>
    <property type="match status" value="3"/>
</dbReference>
<dbReference type="InterPro" id="IPR032821">
    <property type="entry name" value="PKS_assoc"/>
</dbReference>
<dbReference type="InterPro" id="IPR036291">
    <property type="entry name" value="NAD(P)-bd_dom_sf"/>
</dbReference>
<comment type="caution">
    <text evidence="9">The sequence shown here is derived from an EMBL/GenBank/DDBJ whole genome shotgun (WGS) entry which is preliminary data.</text>
</comment>
<dbReference type="InterPro" id="IPR016039">
    <property type="entry name" value="Thiolase-like"/>
</dbReference>
<evidence type="ECO:0000259" key="6">
    <source>
        <dbReference type="PROSITE" id="PS50075"/>
    </source>
</evidence>
<dbReference type="SUPFAM" id="SSF47336">
    <property type="entry name" value="ACP-like"/>
    <property type="match status" value="3"/>
</dbReference>
<dbReference type="Pfam" id="PF16197">
    <property type="entry name" value="KAsynt_C_assoc"/>
    <property type="match status" value="1"/>
</dbReference>
<feature type="domain" description="Carrier" evidence="6">
    <location>
        <begin position="869"/>
        <end position="953"/>
    </location>
</feature>
<dbReference type="PANTHER" id="PTHR43074:SF1">
    <property type="entry name" value="BETA-KETOACYL SYNTHASE FAMILY PROTEIN-RELATED"/>
    <property type="match status" value="1"/>
</dbReference>
<evidence type="ECO:0000259" key="8">
    <source>
        <dbReference type="PROSITE" id="PS52019"/>
    </source>
</evidence>
<dbReference type="InterPro" id="IPR049551">
    <property type="entry name" value="PKS_DH_C"/>
</dbReference>
<dbReference type="InterPro" id="IPR057326">
    <property type="entry name" value="KR_dom"/>
</dbReference>
<dbReference type="InterPro" id="IPR014043">
    <property type="entry name" value="Acyl_transferase_dom"/>
</dbReference>
<dbReference type="InterPro" id="IPR001227">
    <property type="entry name" value="Ac_transferase_dom_sf"/>
</dbReference>
<dbReference type="Gene3D" id="3.40.50.720">
    <property type="entry name" value="NAD(P)-binding Rossmann-like Domain"/>
    <property type="match status" value="1"/>
</dbReference>
<feature type="region of interest" description="C-terminal hotdog fold" evidence="4">
    <location>
        <begin position="1823"/>
        <end position="1973"/>
    </location>
</feature>
<dbReference type="Gene3D" id="3.40.47.10">
    <property type="match status" value="1"/>
</dbReference>
<dbReference type="SMART" id="SM00825">
    <property type="entry name" value="PKS_KS"/>
    <property type="match status" value="1"/>
</dbReference>
<gene>
    <name evidence="9" type="ORF">DENIS_1688</name>
</gene>
<dbReference type="InterPro" id="IPR009081">
    <property type="entry name" value="PP-bd_ACP"/>
</dbReference>
<dbReference type="InterPro" id="IPR013968">
    <property type="entry name" value="PKS_KR"/>
</dbReference>
<dbReference type="CDD" id="cd00833">
    <property type="entry name" value="PKS"/>
    <property type="match status" value="1"/>
</dbReference>
<dbReference type="RefSeq" id="WP_231714437.1">
    <property type="nucleotide sequence ID" value="NZ_BEXT01000001.1"/>
</dbReference>
<dbReference type="Pfam" id="PF08659">
    <property type="entry name" value="KR"/>
    <property type="match status" value="1"/>
</dbReference>
<keyword evidence="10" id="KW-1185">Reference proteome</keyword>
<sequence length="1978" mass="213013">MKAVNMAYENAGADPGTVELIEAHGTGTLVGDAVEFSGLKQVFSKQAESDNGSPDSPLCKKECAVGSVKSMIGHTKAAAGAAGLIKAVLSLYHKVLPPTLKISMPDPKLGIENTPFYLNTESRPWVGSSQHPRRAGVSAFGFGGSNFHMVLEEYEQQKQAVSWDGSVEIIALSDTTREGLASRLSGLKAEVEKGLSDDEVTARAAEMRAAFSPKAPHRLLLVLEKTLDRFENLAEVLAETVSAFKDNLQQKAWNVRNTFYGGPEDPGKVAFIFPGQGSQYVEMGRDLACRFPEALEILEQVNGAGQDDERLSDFIYPRPVARTDAEKKAQDGALRSTDIAQPAIGAVSAMMMKILDRFGLKPDATCGHSFGELVALCAAGWIDTDTLFQLAFTRGRLMADAGRDNAGTMTAVKAPLAEIDALIKAHCPDVVLANRNSPDQGVLSGTVPDIEKAESVCTQRGFRFRRLPVSAAFHSHLLRDARKPFADAVQKIRMTPTDTPVFSNMTGQAYPTDPEAAKTLLGDQLLSPVDFVNEIKSLFNMGVRTFVEIGPKSVLTGLVKAILSGLSFNALSLDATAGRRFGIADLARLLCYMAALGHPVNLENWEEPVPRRRKQRMNIPLSGANYRSERRKKPGKFQPVQKKSESGQAVSTPSPSVQVPAAAKKTQRSPKPSVQKNTAAAHAVVQHREQQAMPDKQPPVRASVSQRTVPDKPTMGHIKTMTKNHAHHVPAPSDTQGYFVADAFRAVQEGLKSMQALQMQTAETHKKFLETQNQASRTLQEMMESTHRLAEVSMGMPQRAVHYIEEQVPIRAIPEAVVSVPPRPAPAPVAKAEPPVSRPVPQPAPVVKAEQTQVQPKPSVAPVIQAAPAPNGNGKKKIASAMLSVVSDLTGYPSEMLTLEMDIEADLGIDSIKRVEILSAFEEKMPGLPTVSPEVMGSLRTLGQIVEYLTGTGIRRETETAPPAEQPAAVQPVADPSPAPAGNRSEVEAAMLSVVSDLTGYPSEMLTLEMDIEADLGIDSIKRVEILSAFEEKMPGLPVISPDMMGTLRTLGQIVDYLTGNQAAPAADAGAVPSVTPPPATDAPQAGAADRGSIESAMLSVVSDLTGYPSEMLTLEMDIEADLGIDSIKRVEILSAFEEKMPGLPAISPDMMGTLRTLGQIVDYLDGGGQSRQTEHPVNIPTPPEIIADGVKKKIISPVRQPPEPGSPVIIPTGRPILVTRDGRGLGEAVVEEFAARGMAAVLASPSQLRDRDDLSSPGGLILLADAWADQDGQFLKEAFALTRDMGPGLLKSGAQGGAIFGVISRMDGAFGFRGTGFENPFQGGLAGLAKTASAEWPDICCHALDISPDWQDNRAIAKAIADELIRRGPTEVGLDPEGRSVLNLEPAPWPQGTIDLAPGDVVVVTGGARGVTAATAHALARQVRPTLVLLGRSPLPSAEPEWLVPLSDESAIKKAILTHDFGGHRVTPVQLGEAYGKYMANREIQENLDKLRAAGATVLYHSADVRKADKVRDVLNEVRAAHGPVRALIHGAGTLADRFIVDKTPEQFARVFDTKVGGLEALLDATADDPLRYLILFSSVAARMGNKGQADYAMANEVLNKIGQKESLNRPDCRVISFNWGPWDGGMVSPALKREFVRNHIELIPVEEGAMCMVAEMTGGKESPVEMVIGGGLGRVEEAAEEAPVSAPSVSSTPEFTLSFKREVDTEQFPILKAHVLDGKPVVPFALMAEWIGHGALHSNPGLFLHGLDDMRLLKGIRLEQTPKPVRLMAGKVKRNGPVYEVPVELRDGVQGDAERVHSRATAILTDMPVHEPPVFTSPVDIRSNTYDRSVSDVYRDILFHGAPLHGIREIRSCSPHAMVARLAPAPPPAQWVKVPLRSGWIGDPLMLDAAFQMAIVWCYEEKGLVSLPGYVAAWRQYVSHFPSEGVTAVLEVRETGNRKMKGDFTFLDDREKIVARLTGYEAIMDDALFKAFKPLG</sequence>
<dbReference type="InterPro" id="IPR014031">
    <property type="entry name" value="Ketoacyl_synth_C"/>
</dbReference>
<dbReference type="CDD" id="cd08953">
    <property type="entry name" value="KR_2_SDR_x"/>
    <property type="match status" value="1"/>
</dbReference>
<dbReference type="Pfam" id="PF00550">
    <property type="entry name" value="PP-binding"/>
    <property type="match status" value="3"/>
</dbReference>
<organism evidence="9 10">
    <name type="scientific">Desulfonema ishimotonii</name>
    <dbReference type="NCBI Taxonomy" id="45657"/>
    <lineage>
        <taxon>Bacteria</taxon>
        <taxon>Pseudomonadati</taxon>
        <taxon>Thermodesulfobacteriota</taxon>
        <taxon>Desulfobacteria</taxon>
        <taxon>Desulfobacterales</taxon>
        <taxon>Desulfococcaceae</taxon>
        <taxon>Desulfonema</taxon>
    </lineage>
</organism>
<keyword evidence="3" id="KW-0808">Transferase</keyword>
<dbReference type="Pfam" id="PF00698">
    <property type="entry name" value="Acyl_transf_1"/>
    <property type="match status" value="1"/>
</dbReference>
<dbReference type="SUPFAM" id="SSF55048">
    <property type="entry name" value="Probable ACP-binding domain of malonyl-CoA ACP transacylase"/>
    <property type="match status" value="1"/>
</dbReference>
<reference evidence="10" key="2">
    <citation type="submission" date="2019-01" db="EMBL/GenBank/DDBJ databases">
        <title>Genome sequence of Desulfonema ishimotonii strain Tokyo 01.</title>
        <authorList>
            <person name="Fukui M."/>
        </authorList>
    </citation>
    <scope>NUCLEOTIDE SEQUENCE [LARGE SCALE GENOMIC DNA]</scope>
    <source>
        <strain evidence="10">Tokyo 01</strain>
    </source>
</reference>
<dbReference type="Pfam" id="PF14765">
    <property type="entry name" value="PS-DH"/>
    <property type="match status" value="1"/>
</dbReference>
<dbReference type="Gene3D" id="3.40.366.10">
    <property type="entry name" value="Malonyl-Coenzyme A Acyl Carrier Protein, domain 2"/>
    <property type="match status" value="1"/>
</dbReference>
<dbReference type="InterPro" id="IPR016036">
    <property type="entry name" value="Malonyl_transacylase_ACP-bd"/>
</dbReference>
<evidence type="ECO:0000256" key="4">
    <source>
        <dbReference type="PROSITE-ProRule" id="PRU01363"/>
    </source>
</evidence>
<feature type="region of interest" description="Disordered" evidence="5">
    <location>
        <begin position="1068"/>
        <end position="1087"/>
    </location>
</feature>
<dbReference type="EMBL" id="BEXT01000001">
    <property type="protein sequence ID" value="GBC60729.1"/>
    <property type="molecule type" value="Genomic_DNA"/>
</dbReference>
<feature type="domain" description="Carrier" evidence="6">
    <location>
        <begin position="1089"/>
        <end position="1169"/>
    </location>
</feature>
<dbReference type="PANTHER" id="PTHR43074">
    <property type="entry name" value="OMEGA-3 POLYUNSATURATED FATTY ACID SYNTHASE PFAB-RELATED"/>
    <property type="match status" value="1"/>
</dbReference>
<evidence type="ECO:0000259" key="7">
    <source>
        <dbReference type="PROSITE" id="PS52004"/>
    </source>
</evidence>
<dbReference type="InterPro" id="IPR016035">
    <property type="entry name" value="Acyl_Trfase/lysoPLipase"/>
</dbReference>
<dbReference type="Proteomes" id="UP000288096">
    <property type="component" value="Unassembled WGS sequence"/>
</dbReference>
<feature type="region of interest" description="Disordered" evidence="5">
    <location>
        <begin position="959"/>
        <end position="983"/>
    </location>
</feature>
<dbReference type="InterPro" id="IPR020841">
    <property type="entry name" value="PKS_Beta-ketoAc_synthase_dom"/>
</dbReference>
<evidence type="ECO:0000313" key="10">
    <source>
        <dbReference type="Proteomes" id="UP000288096"/>
    </source>
</evidence>
<evidence type="ECO:0000313" key="9">
    <source>
        <dbReference type="EMBL" id="GBC60729.1"/>
    </source>
</evidence>
<feature type="active site" description="Proton acceptor; for dehydratase activity" evidence="4">
    <location>
        <position position="1716"/>
    </location>
</feature>
<dbReference type="Gene3D" id="3.30.70.250">
    <property type="entry name" value="Malonyl-CoA ACP transacylase, ACP-binding"/>
    <property type="match status" value="1"/>
</dbReference>
<evidence type="ECO:0000256" key="3">
    <source>
        <dbReference type="ARBA" id="ARBA00022679"/>
    </source>
</evidence>
<dbReference type="PROSITE" id="PS52019">
    <property type="entry name" value="PKS_MFAS_DH"/>
    <property type="match status" value="1"/>
</dbReference>
<dbReference type="InterPro" id="IPR049900">
    <property type="entry name" value="PKS_mFAS_DH"/>
</dbReference>
<evidence type="ECO:0000256" key="1">
    <source>
        <dbReference type="ARBA" id="ARBA00022450"/>
    </source>
</evidence>
<dbReference type="Gene3D" id="1.10.1200.10">
    <property type="entry name" value="ACP-like"/>
    <property type="match status" value="3"/>
</dbReference>
<feature type="region of interest" description="N-terminal hotdog fold" evidence="4">
    <location>
        <begin position="1684"/>
        <end position="1811"/>
    </location>
</feature>
<feature type="compositionally biased region" description="Polar residues" evidence="5">
    <location>
        <begin position="669"/>
        <end position="678"/>
    </location>
</feature>
<dbReference type="GO" id="GO:0016746">
    <property type="term" value="F:acyltransferase activity"/>
    <property type="evidence" value="ECO:0007669"/>
    <property type="project" value="InterPro"/>
</dbReference>
<dbReference type="Gene3D" id="3.10.129.110">
    <property type="entry name" value="Polyketide synthase dehydratase"/>
    <property type="match status" value="1"/>
</dbReference>
<feature type="domain" description="Ketosynthase family 3 (KS3)" evidence="7">
    <location>
        <begin position="1"/>
        <end position="153"/>
    </location>
</feature>
<feature type="compositionally biased region" description="Polar residues" evidence="5">
    <location>
        <begin position="646"/>
        <end position="657"/>
    </location>
</feature>